<name>A0ABT1Y598_9FIRM</name>
<protein>
    <submittedName>
        <fullName evidence="4">DMT family transporter</fullName>
    </submittedName>
</protein>
<dbReference type="SUPFAM" id="SSF103481">
    <property type="entry name" value="Multidrug resistance efflux transporter EmrE"/>
    <property type="match status" value="2"/>
</dbReference>
<feature type="transmembrane region" description="Helical" evidence="2">
    <location>
        <begin position="274"/>
        <end position="292"/>
    </location>
</feature>
<feature type="transmembrane region" description="Helical" evidence="2">
    <location>
        <begin position="43"/>
        <end position="61"/>
    </location>
</feature>
<dbReference type="PANTHER" id="PTHR22911">
    <property type="entry name" value="ACYL-MALONYL CONDENSING ENZYME-RELATED"/>
    <property type="match status" value="1"/>
</dbReference>
<feature type="transmembrane region" description="Helical" evidence="2">
    <location>
        <begin position="217"/>
        <end position="238"/>
    </location>
</feature>
<dbReference type="Pfam" id="PF00892">
    <property type="entry name" value="EamA"/>
    <property type="match status" value="2"/>
</dbReference>
<feature type="transmembrane region" description="Helical" evidence="2">
    <location>
        <begin position="159"/>
        <end position="177"/>
    </location>
</feature>
<dbReference type="RefSeq" id="WP_089608766.1">
    <property type="nucleotide sequence ID" value="NZ_CP022121.1"/>
</dbReference>
<feature type="domain" description="EamA" evidence="3">
    <location>
        <begin position="158"/>
        <end position="290"/>
    </location>
</feature>
<feature type="transmembrane region" description="Helical" evidence="2">
    <location>
        <begin position="73"/>
        <end position="92"/>
    </location>
</feature>
<proteinExistence type="inferred from homology"/>
<feature type="transmembrane region" description="Helical" evidence="2">
    <location>
        <begin position="7"/>
        <end position="31"/>
    </location>
</feature>
<organism evidence="4 5">
    <name type="scientific">Dehalobacterium formicoaceticum</name>
    <dbReference type="NCBI Taxonomy" id="51515"/>
    <lineage>
        <taxon>Bacteria</taxon>
        <taxon>Bacillati</taxon>
        <taxon>Bacillota</taxon>
        <taxon>Clostridia</taxon>
        <taxon>Eubacteriales</taxon>
        <taxon>Peptococcaceae</taxon>
        <taxon>Dehalobacterium</taxon>
    </lineage>
</organism>
<evidence type="ECO:0000313" key="5">
    <source>
        <dbReference type="Proteomes" id="UP001524944"/>
    </source>
</evidence>
<dbReference type="EMBL" id="JANPWE010000002">
    <property type="protein sequence ID" value="MCR6545094.1"/>
    <property type="molecule type" value="Genomic_DNA"/>
</dbReference>
<evidence type="ECO:0000256" key="2">
    <source>
        <dbReference type="SAM" id="Phobius"/>
    </source>
</evidence>
<feature type="domain" description="EamA" evidence="3">
    <location>
        <begin position="8"/>
        <end position="144"/>
    </location>
</feature>
<comment type="caution">
    <text evidence="4">The sequence shown here is derived from an EMBL/GenBank/DDBJ whole genome shotgun (WGS) entry which is preliminary data.</text>
</comment>
<comment type="similarity">
    <text evidence="1">Belongs to the EamA transporter family.</text>
</comment>
<accession>A0ABT1Y598</accession>
<dbReference type="InterPro" id="IPR000620">
    <property type="entry name" value="EamA_dom"/>
</dbReference>
<reference evidence="4 5" key="1">
    <citation type="submission" date="2022-08" db="EMBL/GenBank/DDBJ databases">
        <title>Proteogenomics of the novel Dehalobacterium formicoaceticum strain EZ94 highlights a key role of methyltransferases during anaerobic dichloromethane degradation.</title>
        <authorList>
            <person name="Wasmund K."/>
        </authorList>
    </citation>
    <scope>NUCLEOTIDE SEQUENCE [LARGE SCALE GENOMIC DNA]</scope>
    <source>
        <strain evidence="4 5">EZ94</strain>
    </source>
</reference>
<feature type="transmembrane region" description="Helical" evidence="2">
    <location>
        <begin position="98"/>
        <end position="122"/>
    </location>
</feature>
<sequence>MKISSEHAGVIFTLASAMLFAAGPIIIKLAYQVQLSNWQFLSLQYLWSVALLLPLYLLGRNKHPEQPMTKEKLGSLALQGSIGAFGGAAFLFTGYQYIGAAVGTVIFYTYPAFVALGARIFFRERLGKTHFICLFLTFIGVLLTIDLQSFGQGDVSLKGVLLIFASTLCYAFFSLYGERNLKLSSPLEVTFFTQMFALLTCLIIKPPYFLFQGVSKHALLLGFAMAFLTSVCSYLLLFKGISLIGASKSAVIGTFQIPFAIFLAMVVLKEHLTLSQFIGASLILGGIIYLYAGKNHDDRHGFRQDSC</sequence>
<feature type="transmembrane region" description="Helical" evidence="2">
    <location>
        <begin position="129"/>
        <end position="147"/>
    </location>
</feature>
<dbReference type="InterPro" id="IPR037185">
    <property type="entry name" value="EmrE-like"/>
</dbReference>
<dbReference type="PANTHER" id="PTHR22911:SF137">
    <property type="entry name" value="SOLUTE CARRIER FAMILY 35 MEMBER G2-RELATED"/>
    <property type="match status" value="1"/>
</dbReference>
<feature type="transmembrane region" description="Helical" evidence="2">
    <location>
        <begin position="250"/>
        <end position="268"/>
    </location>
</feature>
<evidence type="ECO:0000259" key="3">
    <source>
        <dbReference type="Pfam" id="PF00892"/>
    </source>
</evidence>
<keyword evidence="2" id="KW-0812">Transmembrane</keyword>
<gene>
    <name evidence="4" type="ORF">NVS47_06120</name>
</gene>
<keyword evidence="2" id="KW-1133">Transmembrane helix</keyword>
<feature type="transmembrane region" description="Helical" evidence="2">
    <location>
        <begin position="189"/>
        <end position="211"/>
    </location>
</feature>
<evidence type="ECO:0000256" key="1">
    <source>
        <dbReference type="ARBA" id="ARBA00007362"/>
    </source>
</evidence>
<keyword evidence="2" id="KW-0472">Membrane</keyword>
<dbReference type="Proteomes" id="UP001524944">
    <property type="component" value="Unassembled WGS sequence"/>
</dbReference>
<keyword evidence="5" id="KW-1185">Reference proteome</keyword>
<evidence type="ECO:0000313" key="4">
    <source>
        <dbReference type="EMBL" id="MCR6545094.1"/>
    </source>
</evidence>